<dbReference type="Gene3D" id="3.30.565.10">
    <property type="entry name" value="Histidine kinase-like ATPase, C-terminal domain"/>
    <property type="match status" value="1"/>
</dbReference>
<evidence type="ECO:0000256" key="1">
    <source>
        <dbReference type="ARBA" id="ARBA00000085"/>
    </source>
</evidence>
<name>A0AAE3M1T6_9BACT</name>
<dbReference type="InterPro" id="IPR026000">
    <property type="entry name" value="Apc5_dom"/>
</dbReference>
<dbReference type="InterPro" id="IPR019734">
    <property type="entry name" value="TPR_rpt"/>
</dbReference>
<evidence type="ECO:0000256" key="3">
    <source>
        <dbReference type="ARBA" id="ARBA00022553"/>
    </source>
</evidence>
<dbReference type="Pfam" id="PF12862">
    <property type="entry name" value="ANAPC5"/>
    <property type="match status" value="3"/>
</dbReference>
<dbReference type="Gene3D" id="1.10.287.130">
    <property type="match status" value="1"/>
</dbReference>
<keyword evidence="10" id="KW-1185">Reference proteome</keyword>
<dbReference type="InterPro" id="IPR005467">
    <property type="entry name" value="His_kinase_dom"/>
</dbReference>
<dbReference type="PRINTS" id="PR00344">
    <property type="entry name" value="BCTRLSENSOR"/>
</dbReference>
<dbReference type="GO" id="GO:0009927">
    <property type="term" value="F:histidine phosphotransfer kinase activity"/>
    <property type="evidence" value="ECO:0007669"/>
    <property type="project" value="TreeGrafter"/>
</dbReference>
<evidence type="ECO:0000313" key="9">
    <source>
        <dbReference type="EMBL" id="MCW3785647.1"/>
    </source>
</evidence>
<gene>
    <name evidence="9" type="ORF">OM075_04175</name>
</gene>
<keyword evidence="6" id="KW-0802">TPR repeat</keyword>
<dbReference type="GO" id="GO:0005886">
    <property type="term" value="C:plasma membrane"/>
    <property type="evidence" value="ECO:0007669"/>
    <property type="project" value="TreeGrafter"/>
</dbReference>
<dbReference type="PANTHER" id="PTHR43047">
    <property type="entry name" value="TWO-COMPONENT HISTIDINE PROTEIN KINASE"/>
    <property type="match status" value="1"/>
</dbReference>
<keyword evidence="7" id="KW-1133">Transmembrane helix</keyword>
<dbReference type="PROSITE" id="PS50109">
    <property type="entry name" value="HIS_KIN"/>
    <property type="match status" value="1"/>
</dbReference>
<dbReference type="PANTHER" id="PTHR43047:SF72">
    <property type="entry name" value="OSMOSENSING HISTIDINE PROTEIN KINASE SLN1"/>
    <property type="match status" value="1"/>
</dbReference>
<dbReference type="Proteomes" id="UP001209229">
    <property type="component" value="Unassembled WGS sequence"/>
</dbReference>
<proteinExistence type="predicted"/>
<dbReference type="EC" id="2.7.13.3" evidence="2"/>
<keyword evidence="9" id="KW-0067">ATP-binding</keyword>
<evidence type="ECO:0000256" key="7">
    <source>
        <dbReference type="SAM" id="Phobius"/>
    </source>
</evidence>
<dbReference type="AlphaFoldDB" id="A0AAE3M1T6"/>
<dbReference type="Pfam" id="PF00512">
    <property type="entry name" value="HisKA"/>
    <property type="match status" value="1"/>
</dbReference>
<evidence type="ECO:0000256" key="6">
    <source>
        <dbReference type="PROSITE-ProRule" id="PRU00339"/>
    </source>
</evidence>
<accession>A0AAE3M1T6</accession>
<keyword evidence="4" id="KW-0808">Transferase</keyword>
<sequence length="744" mass="84304">MNRDNYTLICLFVLIICLPYTLTAKRISLSNPFSFAEANSITTRVQELTKEMNFQQSLFSFMKEVELKGSQKEKFSVYIQGGLTLWQTGNIKMASGIINKAILILDQVKTTDAQKGQLYYALSKIQFKNGEYNDAEISLSKSIDYISNIKDKKYLSDLIIEQGLLSVDIKNYLGALNLFARAKEIAKDNNDTINIADAYYYSGTTLKKRGNYDQALESLILAQQQYALAGDQKGICASLVNTADIFYQLNDVNQALTLYFKALDNCHYSDSCVYLDNCYLKIGEIYMKKLQMEEALDYLNKYQSLTESKNDTLGIAMAKGAFGKFYAQQKNFSKSIIALHEAIDLINKHPDVSVEGDLLLTLSQVYIQTRDLFQAKSYAQKALIIASTLDEKKLKADCYHVFSKLYELQGDYRSAFYYKNKGVDIKDSILNEDTLLALRKLSGLKENDKDKRVIKELEEENISLNNYWLKEKNKRYLLLITTVLLLVFTIVLFALFRAKAKVEKKLKLKNGELEKLNATKDKFFSIIAHDLKSPFNSLMGFSEMLSLHAESKSYKDIMEYSGIIHNSTRKLFSLVDTLLQWSRTQLGTTEYKPERLEIAIVSSNIVSILKINAEEKDIVISVDIDNHLVGWADKDLYSAVLRNLISNAIKFSRVGSVITVTAKTKKQFIEVSVSDTGVGITKENLAKIFNVDKNVSTKGTFNEKGTGLGLVLCKEFVEINRGTIWAESRLEKGSTFKFTVPLVK</sequence>
<comment type="catalytic activity">
    <reaction evidence="1">
        <text>ATP + protein L-histidine = ADP + protein N-phospho-L-histidine.</text>
        <dbReference type="EC" id="2.7.13.3"/>
    </reaction>
</comment>
<dbReference type="Gene3D" id="1.25.40.10">
    <property type="entry name" value="Tetratricopeptide repeat domain"/>
    <property type="match status" value="2"/>
</dbReference>
<feature type="transmembrane region" description="Helical" evidence="7">
    <location>
        <begin position="476"/>
        <end position="496"/>
    </location>
</feature>
<dbReference type="InterPro" id="IPR036097">
    <property type="entry name" value="HisK_dim/P_sf"/>
</dbReference>
<dbReference type="Pfam" id="PF02518">
    <property type="entry name" value="HATPase_c"/>
    <property type="match status" value="1"/>
</dbReference>
<organism evidence="9 10">
    <name type="scientific">Plebeiibacterium sediminum</name>
    <dbReference type="NCBI Taxonomy" id="2992112"/>
    <lineage>
        <taxon>Bacteria</taxon>
        <taxon>Pseudomonadati</taxon>
        <taxon>Bacteroidota</taxon>
        <taxon>Bacteroidia</taxon>
        <taxon>Marinilabiliales</taxon>
        <taxon>Marinilabiliaceae</taxon>
        <taxon>Plebeiibacterium</taxon>
    </lineage>
</organism>
<dbReference type="SUPFAM" id="SSF48452">
    <property type="entry name" value="TPR-like"/>
    <property type="match status" value="2"/>
</dbReference>
<dbReference type="GO" id="GO:0005524">
    <property type="term" value="F:ATP binding"/>
    <property type="evidence" value="ECO:0007669"/>
    <property type="project" value="UniProtKB-KW"/>
</dbReference>
<dbReference type="PROSITE" id="PS50005">
    <property type="entry name" value="TPR"/>
    <property type="match status" value="1"/>
</dbReference>
<comment type="caution">
    <text evidence="9">The sequence shown here is derived from an EMBL/GenBank/DDBJ whole genome shotgun (WGS) entry which is preliminary data.</text>
</comment>
<dbReference type="GO" id="GO:0000155">
    <property type="term" value="F:phosphorelay sensor kinase activity"/>
    <property type="evidence" value="ECO:0007669"/>
    <property type="project" value="InterPro"/>
</dbReference>
<evidence type="ECO:0000313" key="10">
    <source>
        <dbReference type="Proteomes" id="UP001209229"/>
    </source>
</evidence>
<dbReference type="SMART" id="SM00028">
    <property type="entry name" value="TPR"/>
    <property type="match status" value="8"/>
</dbReference>
<feature type="repeat" description="TPR" evidence="6">
    <location>
        <begin position="276"/>
        <end position="309"/>
    </location>
</feature>
<dbReference type="FunFam" id="3.30.565.10:FF:000006">
    <property type="entry name" value="Sensor histidine kinase WalK"/>
    <property type="match status" value="1"/>
</dbReference>
<feature type="domain" description="Histidine kinase" evidence="8">
    <location>
        <begin position="526"/>
        <end position="744"/>
    </location>
</feature>
<keyword evidence="3" id="KW-0597">Phosphoprotein</keyword>
<dbReference type="InterPro" id="IPR011990">
    <property type="entry name" value="TPR-like_helical_dom_sf"/>
</dbReference>
<evidence type="ECO:0000256" key="5">
    <source>
        <dbReference type="ARBA" id="ARBA00022777"/>
    </source>
</evidence>
<dbReference type="CDD" id="cd00082">
    <property type="entry name" value="HisKA"/>
    <property type="match status" value="1"/>
</dbReference>
<dbReference type="EMBL" id="JAPDPJ010000005">
    <property type="protein sequence ID" value="MCW3785647.1"/>
    <property type="molecule type" value="Genomic_DNA"/>
</dbReference>
<keyword evidence="7" id="KW-0472">Membrane</keyword>
<evidence type="ECO:0000256" key="4">
    <source>
        <dbReference type="ARBA" id="ARBA00022679"/>
    </source>
</evidence>
<evidence type="ECO:0000259" key="8">
    <source>
        <dbReference type="PROSITE" id="PS50109"/>
    </source>
</evidence>
<dbReference type="InterPro" id="IPR003661">
    <property type="entry name" value="HisK_dim/P_dom"/>
</dbReference>
<keyword evidence="7" id="KW-0812">Transmembrane</keyword>
<dbReference type="InterPro" id="IPR036890">
    <property type="entry name" value="HATPase_C_sf"/>
</dbReference>
<protein>
    <recommendedName>
        <fullName evidence="2">histidine kinase</fullName>
        <ecNumber evidence="2">2.7.13.3</ecNumber>
    </recommendedName>
</protein>
<dbReference type="RefSeq" id="WP_301189219.1">
    <property type="nucleotide sequence ID" value="NZ_JAPDPJ010000005.1"/>
</dbReference>
<reference evidence="9" key="1">
    <citation type="submission" date="2022-10" db="EMBL/GenBank/DDBJ databases">
        <authorList>
            <person name="Yu W.X."/>
        </authorList>
    </citation>
    <scope>NUCLEOTIDE SEQUENCE</scope>
    <source>
        <strain evidence="9">AAT</strain>
    </source>
</reference>
<dbReference type="SUPFAM" id="SSF55874">
    <property type="entry name" value="ATPase domain of HSP90 chaperone/DNA topoisomerase II/histidine kinase"/>
    <property type="match status" value="1"/>
</dbReference>
<keyword evidence="5" id="KW-0418">Kinase</keyword>
<dbReference type="SMART" id="SM00388">
    <property type="entry name" value="HisKA"/>
    <property type="match status" value="1"/>
</dbReference>
<keyword evidence="9" id="KW-0547">Nucleotide-binding</keyword>
<dbReference type="SMART" id="SM00387">
    <property type="entry name" value="HATPase_c"/>
    <property type="match status" value="1"/>
</dbReference>
<dbReference type="SUPFAM" id="SSF47384">
    <property type="entry name" value="Homodimeric domain of signal transducing histidine kinase"/>
    <property type="match status" value="1"/>
</dbReference>
<dbReference type="InterPro" id="IPR003594">
    <property type="entry name" value="HATPase_dom"/>
</dbReference>
<dbReference type="InterPro" id="IPR004358">
    <property type="entry name" value="Sig_transdc_His_kin-like_C"/>
</dbReference>
<evidence type="ECO:0000256" key="2">
    <source>
        <dbReference type="ARBA" id="ARBA00012438"/>
    </source>
</evidence>